<dbReference type="PROSITE" id="PS51977">
    <property type="entry name" value="WGR"/>
    <property type="match status" value="1"/>
</dbReference>
<keyword evidence="3" id="KW-0808">Transferase</keyword>
<comment type="catalytic activity">
    <reaction evidence="5">
        <text>NAD(+) + (ADP-D-ribosyl)n-acceptor = nicotinamide + (ADP-D-ribosyl)n+1-acceptor + H(+).</text>
        <dbReference type="EC" id="2.4.2.30"/>
    </reaction>
</comment>
<reference evidence="9 10" key="1">
    <citation type="submission" date="2023-04" db="EMBL/GenBank/DDBJ databases">
        <title>Genome of Basidiobolus ranarum AG-B5.</title>
        <authorList>
            <person name="Stajich J.E."/>
            <person name="Carter-House D."/>
            <person name="Gryganskyi A."/>
        </authorList>
    </citation>
    <scope>NUCLEOTIDE SEQUENCE [LARGE SCALE GENOMIC DNA]</scope>
    <source>
        <strain evidence="9 10">AG-B5</strain>
    </source>
</reference>
<dbReference type="Pfam" id="PF00533">
    <property type="entry name" value="BRCT"/>
    <property type="match status" value="1"/>
</dbReference>
<feature type="compositionally biased region" description="Basic and acidic residues" evidence="6">
    <location>
        <begin position="150"/>
        <end position="161"/>
    </location>
</feature>
<proteinExistence type="predicted"/>
<feature type="region of interest" description="Disordered" evidence="6">
    <location>
        <begin position="96"/>
        <end position="168"/>
    </location>
</feature>
<evidence type="ECO:0000259" key="8">
    <source>
        <dbReference type="PROSITE" id="PS51977"/>
    </source>
</evidence>
<sequence>MTQSVLKDLNFAFSGTFHNYTHAKLIELVKSFDGTALARITANTTHLVVTTQDFCKPSPKVSQALKKENIKIVTLEWLLDSTNEGKLLDEDHYSPKYQDGASLPNQTTCTVSSSFTDSTDQSGVKRRSTLDKEEEDNQGVDKTPSKANCIKREEENEESPKKKARREPCVPIDPFVGVTKSQAKVYIDDEDTIWDVALNQTNIGHNNNKFYFIQLIQNIQNPDTLVASKRELNCCKISRTFASHGNNSYHISLPS</sequence>
<gene>
    <name evidence="9" type="ORF">K7432_008089</name>
</gene>
<dbReference type="InterPro" id="IPR036420">
    <property type="entry name" value="BRCT_dom_sf"/>
</dbReference>
<dbReference type="SUPFAM" id="SSF142921">
    <property type="entry name" value="WGR domain-like"/>
    <property type="match status" value="1"/>
</dbReference>
<keyword evidence="4" id="KW-0520">NAD</keyword>
<dbReference type="SUPFAM" id="SSF52113">
    <property type="entry name" value="BRCT domain"/>
    <property type="match status" value="1"/>
</dbReference>
<accession>A0ABR2WSA7</accession>
<evidence type="ECO:0000313" key="9">
    <source>
        <dbReference type="EMBL" id="KAK9764413.1"/>
    </source>
</evidence>
<evidence type="ECO:0000256" key="3">
    <source>
        <dbReference type="ARBA" id="ARBA00022679"/>
    </source>
</evidence>
<name>A0ABR2WSA7_9FUNG</name>
<dbReference type="PANTHER" id="PTHR10459">
    <property type="entry name" value="DNA LIGASE"/>
    <property type="match status" value="1"/>
</dbReference>
<dbReference type="EC" id="2.4.2.30" evidence="1"/>
<dbReference type="InterPro" id="IPR036930">
    <property type="entry name" value="WGR_dom_sf"/>
</dbReference>
<dbReference type="InterPro" id="IPR050800">
    <property type="entry name" value="ARTD/PARP"/>
</dbReference>
<dbReference type="InterPro" id="IPR001357">
    <property type="entry name" value="BRCT_dom"/>
</dbReference>
<dbReference type="PANTHER" id="PTHR10459:SF60">
    <property type="entry name" value="POLY [ADP-RIBOSE] POLYMERASE 2"/>
    <property type="match status" value="1"/>
</dbReference>
<dbReference type="Proteomes" id="UP001479436">
    <property type="component" value="Unassembled WGS sequence"/>
</dbReference>
<evidence type="ECO:0000256" key="1">
    <source>
        <dbReference type="ARBA" id="ARBA00012020"/>
    </source>
</evidence>
<keyword evidence="10" id="KW-1185">Reference proteome</keyword>
<evidence type="ECO:0000256" key="4">
    <source>
        <dbReference type="ARBA" id="ARBA00023027"/>
    </source>
</evidence>
<keyword evidence="2" id="KW-0328">Glycosyltransferase</keyword>
<evidence type="ECO:0000313" key="10">
    <source>
        <dbReference type="Proteomes" id="UP001479436"/>
    </source>
</evidence>
<feature type="domain" description="BRCT" evidence="7">
    <location>
        <begin position="1"/>
        <end position="95"/>
    </location>
</feature>
<dbReference type="PROSITE" id="PS50172">
    <property type="entry name" value="BRCT"/>
    <property type="match status" value="1"/>
</dbReference>
<evidence type="ECO:0000256" key="5">
    <source>
        <dbReference type="ARBA" id="ARBA00033987"/>
    </source>
</evidence>
<evidence type="ECO:0000259" key="7">
    <source>
        <dbReference type="PROSITE" id="PS50172"/>
    </source>
</evidence>
<dbReference type="InterPro" id="IPR008893">
    <property type="entry name" value="WGR_domain"/>
</dbReference>
<evidence type="ECO:0000256" key="2">
    <source>
        <dbReference type="ARBA" id="ARBA00022676"/>
    </source>
</evidence>
<evidence type="ECO:0000256" key="6">
    <source>
        <dbReference type="SAM" id="MobiDB-lite"/>
    </source>
</evidence>
<feature type="domain" description="WGR" evidence="8">
    <location>
        <begin position="182"/>
        <end position="255"/>
    </location>
</feature>
<protein>
    <recommendedName>
        <fullName evidence="1">NAD(+) ADP-ribosyltransferase</fullName>
        <ecNumber evidence="1">2.4.2.30</ecNumber>
    </recommendedName>
</protein>
<organism evidence="9 10">
    <name type="scientific">Basidiobolus ranarum</name>
    <dbReference type="NCBI Taxonomy" id="34480"/>
    <lineage>
        <taxon>Eukaryota</taxon>
        <taxon>Fungi</taxon>
        <taxon>Fungi incertae sedis</taxon>
        <taxon>Zoopagomycota</taxon>
        <taxon>Entomophthoromycotina</taxon>
        <taxon>Basidiobolomycetes</taxon>
        <taxon>Basidiobolales</taxon>
        <taxon>Basidiobolaceae</taxon>
        <taxon>Basidiobolus</taxon>
    </lineage>
</organism>
<dbReference type="Gene3D" id="3.40.50.10190">
    <property type="entry name" value="BRCT domain"/>
    <property type="match status" value="1"/>
</dbReference>
<dbReference type="EMBL" id="JASJQH010000432">
    <property type="protein sequence ID" value="KAK9764413.1"/>
    <property type="molecule type" value="Genomic_DNA"/>
</dbReference>
<feature type="compositionally biased region" description="Polar residues" evidence="6">
    <location>
        <begin position="103"/>
        <end position="122"/>
    </location>
</feature>
<dbReference type="SMART" id="SM00292">
    <property type="entry name" value="BRCT"/>
    <property type="match status" value="1"/>
</dbReference>
<comment type="caution">
    <text evidence="9">The sequence shown here is derived from an EMBL/GenBank/DDBJ whole genome shotgun (WGS) entry which is preliminary data.</text>
</comment>